<dbReference type="Proteomes" id="UP001162880">
    <property type="component" value="Unassembled WGS sequence"/>
</dbReference>
<keyword evidence="3" id="KW-1185">Reference proteome</keyword>
<keyword evidence="1 2" id="KW-0808">Transferase</keyword>
<organism evidence="2 3">
    <name type="scientific">Novosphingobium album</name>
    <name type="common">ex Hu et al. 2023</name>
    <dbReference type="NCBI Taxonomy" id="2930093"/>
    <lineage>
        <taxon>Bacteria</taxon>
        <taxon>Pseudomonadati</taxon>
        <taxon>Pseudomonadota</taxon>
        <taxon>Alphaproteobacteria</taxon>
        <taxon>Sphingomonadales</taxon>
        <taxon>Sphingomonadaceae</taxon>
        <taxon>Novosphingobium</taxon>
    </lineage>
</organism>
<dbReference type="RefSeq" id="WP_243994537.1">
    <property type="nucleotide sequence ID" value="NZ_JALHLE010000019.1"/>
</dbReference>
<dbReference type="SUPFAM" id="SSF89796">
    <property type="entry name" value="CoA-transferase family III (CaiB/BaiF)"/>
    <property type="match status" value="1"/>
</dbReference>
<name>A0ABT0B390_9SPHN</name>
<dbReference type="Pfam" id="PF02515">
    <property type="entry name" value="CoA_transf_3"/>
    <property type="match status" value="1"/>
</dbReference>
<dbReference type="InterPro" id="IPR050483">
    <property type="entry name" value="CoA-transferase_III_domain"/>
</dbReference>
<evidence type="ECO:0000256" key="1">
    <source>
        <dbReference type="ARBA" id="ARBA00022679"/>
    </source>
</evidence>
<dbReference type="GO" id="GO:0016740">
    <property type="term" value="F:transferase activity"/>
    <property type="evidence" value="ECO:0007669"/>
    <property type="project" value="UniProtKB-KW"/>
</dbReference>
<gene>
    <name evidence="2" type="ORF">MTR64_13145</name>
</gene>
<dbReference type="InterPro" id="IPR003673">
    <property type="entry name" value="CoA-Trfase_fam_III"/>
</dbReference>
<dbReference type="EMBL" id="JALHLE010000019">
    <property type="protein sequence ID" value="MCJ2179516.1"/>
    <property type="molecule type" value="Genomic_DNA"/>
</dbReference>
<dbReference type="PANTHER" id="PTHR48207:SF3">
    <property type="entry name" value="SUCCINATE--HYDROXYMETHYLGLUTARATE COA-TRANSFERASE"/>
    <property type="match status" value="1"/>
</dbReference>
<reference evidence="2" key="1">
    <citation type="submission" date="2022-03" db="EMBL/GenBank/DDBJ databases">
        <title>Identification of a novel bacterium isolated from mangrove sediments.</title>
        <authorList>
            <person name="Pan X."/>
        </authorList>
    </citation>
    <scope>NUCLEOTIDE SEQUENCE</scope>
    <source>
        <strain evidence="2">B2580</strain>
    </source>
</reference>
<protein>
    <submittedName>
        <fullName evidence="2">CoA transferase</fullName>
    </submittedName>
</protein>
<proteinExistence type="predicted"/>
<dbReference type="InterPro" id="IPR044855">
    <property type="entry name" value="CoA-Trfase_III_dom3_sf"/>
</dbReference>
<evidence type="ECO:0000313" key="2">
    <source>
        <dbReference type="EMBL" id="MCJ2179516.1"/>
    </source>
</evidence>
<evidence type="ECO:0000313" key="3">
    <source>
        <dbReference type="Proteomes" id="UP001162880"/>
    </source>
</evidence>
<dbReference type="Gene3D" id="3.40.50.10540">
    <property type="entry name" value="Crotonobetainyl-coa:carnitine coa-transferase, domain 1"/>
    <property type="match status" value="1"/>
</dbReference>
<dbReference type="InterPro" id="IPR023606">
    <property type="entry name" value="CoA-Trfase_III_dom_1_sf"/>
</dbReference>
<comment type="caution">
    <text evidence="2">The sequence shown here is derived from an EMBL/GenBank/DDBJ whole genome shotgun (WGS) entry which is preliminary data.</text>
</comment>
<dbReference type="Gene3D" id="3.30.1540.10">
    <property type="entry name" value="formyl-coa transferase, domain 3"/>
    <property type="match status" value="1"/>
</dbReference>
<accession>A0ABT0B390</accession>
<sequence>MPHPDRQFIDRGGPLKGVRVIELTKVWAGPYAGKMLAHLGAEVIKIESMSNLDEMRAYGGVDINSAPYFLSINQEILSVQVNMKTAEGLDLVKKMIAEADILIDNIRPGAMERSGLDYESLKALKPDLIQCSIKMWGNDGPLGYQTGYAPCFAALSGLTALVGHESETPKGMNIRYGDSTAGACAALACVAALHHRESTGEGQFIDLSAVETMTSLVGDSLFAWSVTGEVPESDGNFHPEMCPHGAYPVQDDGWTSIAVANDGEWQALCAVLKAPALASDARFATPDDRLANRLALDAELAALTRSHDAATLAEKLRIAGVPAFKSMSSIDLCTDGFLWSREAYRMVTDHHAGTRPIIGPSWRMSPDQAEVERGAPLLGEHNAYVYHELLGLQDEEMDDLIARKVID</sequence>
<dbReference type="PANTHER" id="PTHR48207">
    <property type="entry name" value="SUCCINATE--HYDROXYMETHYLGLUTARATE COA-TRANSFERASE"/>
    <property type="match status" value="1"/>
</dbReference>